<dbReference type="Proteomes" id="UP000011761">
    <property type="component" value="Unassembled WGS sequence"/>
</dbReference>
<name>M2N606_BAUPA</name>
<protein>
    <submittedName>
        <fullName evidence="1">Uncharacterized protein</fullName>
    </submittedName>
</protein>
<proteinExistence type="predicted"/>
<dbReference type="AlphaFoldDB" id="M2N606"/>
<dbReference type="EMBL" id="KB445551">
    <property type="protein sequence ID" value="EMC99458.1"/>
    <property type="molecule type" value="Genomic_DNA"/>
</dbReference>
<organism evidence="1 2">
    <name type="scientific">Baudoinia panamericana (strain UAMH 10762)</name>
    <name type="common">Angels' share fungus</name>
    <name type="synonym">Baudoinia compniacensis (strain UAMH 10762)</name>
    <dbReference type="NCBI Taxonomy" id="717646"/>
    <lineage>
        <taxon>Eukaryota</taxon>
        <taxon>Fungi</taxon>
        <taxon>Dikarya</taxon>
        <taxon>Ascomycota</taxon>
        <taxon>Pezizomycotina</taxon>
        <taxon>Dothideomycetes</taxon>
        <taxon>Dothideomycetidae</taxon>
        <taxon>Mycosphaerellales</taxon>
        <taxon>Teratosphaeriaceae</taxon>
        <taxon>Baudoinia</taxon>
    </lineage>
</organism>
<gene>
    <name evidence="1" type="ORF">BAUCODRAFT_337426</name>
</gene>
<reference evidence="1 2" key="1">
    <citation type="journal article" date="2012" name="PLoS Pathog.">
        <title>Diverse lifestyles and strategies of plant pathogenesis encoded in the genomes of eighteen Dothideomycetes fungi.</title>
        <authorList>
            <person name="Ohm R.A."/>
            <person name="Feau N."/>
            <person name="Henrissat B."/>
            <person name="Schoch C.L."/>
            <person name="Horwitz B.A."/>
            <person name="Barry K.W."/>
            <person name="Condon B.J."/>
            <person name="Copeland A.C."/>
            <person name="Dhillon B."/>
            <person name="Glaser F."/>
            <person name="Hesse C.N."/>
            <person name="Kosti I."/>
            <person name="LaButti K."/>
            <person name="Lindquist E.A."/>
            <person name="Lucas S."/>
            <person name="Salamov A.A."/>
            <person name="Bradshaw R.E."/>
            <person name="Ciuffetti L."/>
            <person name="Hamelin R.C."/>
            <person name="Kema G.H.J."/>
            <person name="Lawrence C."/>
            <person name="Scott J.A."/>
            <person name="Spatafora J.W."/>
            <person name="Turgeon B.G."/>
            <person name="de Wit P.J.G.M."/>
            <person name="Zhong S."/>
            <person name="Goodwin S.B."/>
            <person name="Grigoriev I.V."/>
        </authorList>
    </citation>
    <scope>NUCLEOTIDE SEQUENCE [LARGE SCALE GENOMIC DNA]</scope>
    <source>
        <strain evidence="1 2">UAMH 10762</strain>
    </source>
</reference>
<keyword evidence="2" id="KW-1185">Reference proteome</keyword>
<accession>M2N606</accession>
<evidence type="ECO:0000313" key="2">
    <source>
        <dbReference type="Proteomes" id="UP000011761"/>
    </source>
</evidence>
<evidence type="ECO:0000313" key="1">
    <source>
        <dbReference type="EMBL" id="EMC99458.1"/>
    </source>
</evidence>
<dbReference type="GeneID" id="19112221"/>
<dbReference type="RefSeq" id="XP_007673174.1">
    <property type="nucleotide sequence ID" value="XM_007674984.1"/>
</dbReference>
<dbReference type="HOGENOM" id="CLU_1767723_0_0_1"/>
<dbReference type="KEGG" id="bcom:BAUCODRAFT_337426"/>
<sequence length="147" mass="16602">MDELSTLTADSSVYGGASNNIYELVATCQRLRIRNRYPTGHIRDPPSQSQFPKPPKDFRIHPLALTCRSIKREFAQLYAELAIVSAPLEAHIYNFDFRALLPFLTVYSAFTYCKVGDLDRGAATGPRFPTITHHSPLRTLTTMLNTR</sequence>